<dbReference type="Proteomes" id="UP001448858">
    <property type="component" value="Chromosome"/>
</dbReference>
<sequence length="70" mass="7610">MKSDKKKKDIFWSVVSIVAGGIVWLTMPGVSWGIIDPAKVGLVFAVIGLISLVWALFSNYNEEASGPESR</sequence>
<feature type="transmembrane region" description="Helical" evidence="1">
    <location>
        <begin position="12"/>
        <end position="35"/>
    </location>
</feature>
<name>A0ABZ2ZU91_9MICC</name>
<reference evidence="2 3" key="1">
    <citation type="submission" date="2024-04" db="EMBL/GenBank/DDBJ databases">
        <title>Arthrobacter sp. from Plains bison fecal sample.</title>
        <authorList>
            <person name="Ruzzini A."/>
        </authorList>
    </citation>
    <scope>NUCLEOTIDE SEQUENCE [LARGE SCALE GENOMIC DNA]</scope>
    <source>
        <strain evidence="2 3">EINP1</strain>
    </source>
</reference>
<organism evidence="2 3">
    <name type="scientific">Arthrobacter citreus</name>
    <dbReference type="NCBI Taxonomy" id="1670"/>
    <lineage>
        <taxon>Bacteria</taxon>
        <taxon>Bacillati</taxon>
        <taxon>Actinomycetota</taxon>
        <taxon>Actinomycetes</taxon>
        <taxon>Micrococcales</taxon>
        <taxon>Micrococcaceae</taxon>
        <taxon>Arthrobacter</taxon>
    </lineage>
</organism>
<evidence type="ECO:0000313" key="2">
    <source>
        <dbReference type="EMBL" id="WZP14986.1"/>
    </source>
</evidence>
<keyword evidence="3" id="KW-1185">Reference proteome</keyword>
<feature type="transmembrane region" description="Helical" evidence="1">
    <location>
        <begin position="41"/>
        <end position="60"/>
    </location>
</feature>
<evidence type="ECO:0000313" key="3">
    <source>
        <dbReference type="Proteomes" id="UP001448858"/>
    </source>
</evidence>
<dbReference type="EMBL" id="CP151657">
    <property type="protein sequence ID" value="WZP14986.1"/>
    <property type="molecule type" value="Genomic_DNA"/>
</dbReference>
<keyword evidence="1" id="KW-0812">Transmembrane</keyword>
<gene>
    <name evidence="2" type="ORF">AAE021_12415</name>
</gene>
<evidence type="ECO:0000256" key="1">
    <source>
        <dbReference type="SAM" id="Phobius"/>
    </source>
</evidence>
<protein>
    <submittedName>
        <fullName evidence="2">Transglycosylase</fullName>
    </submittedName>
</protein>
<keyword evidence="1" id="KW-0472">Membrane</keyword>
<keyword evidence="1" id="KW-1133">Transmembrane helix</keyword>
<accession>A0ABZ2ZU91</accession>
<dbReference type="RefSeq" id="WP_342022647.1">
    <property type="nucleotide sequence ID" value="NZ_CP151657.1"/>
</dbReference>
<proteinExistence type="predicted"/>